<protein>
    <recommendedName>
        <fullName evidence="13">J domain-containing protein</fullName>
    </recommendedName>
</protein>
<accession>A0A5A8C318</accession>
<evidence type="ECO:0000259" key="10">
    <source>
        <dbReference type="PROSITE" id="PS50090"/>
    </source>
</evidence>
<dbReference type="GO" id="GO:0012505">
    <property type="term" value="C:endomembrane system"/>
    <property type="evidence" value="ECO:0007669"/>
    <property type="project" value="UniProtKB-SubCell"/>
</dbReference>
<feature type="region of interest" description="Disordered" evidence="6">
    <location>
        <begin position="238"/>
        <end position="270"/>
    </location>
</feature>
<gene>
    <name evidence="11" type="ORF">FNF29_07614</name>
</gene>
<evidence type="ECO:0000256" key="6">
    <source>
        <dbReference type="SAM" id="MobiDB-lite"/>
    </source>
</evidence>
<dbReference type="SUPFAM" id="SSF46689">
    <property type="entry name" value="Homeodomain-like"/>
    <property type="match status" value="2"/>
</dbReference>
<evidence type="ECO:0000259" key="9">
    <source>
        <dbReference type="PROSITE" id="PS50076"/>
    </source>
</evidence>
<evidence type="ECO:0000256" key="8">
    <source>
        <dbReference type="SAM" id="SignalP"/>
    </source>
</evidence>
<keyword evidence="2 8" id="KW-0732">Signal</keyword>
<dbReference type="PROSITE" id="PS00636">
    <property type="entry name" value="DNAJ_1"/>
    <property type="match status" value="1"/>
</dbReference>
<dbReference type="OMA" id="VYENDPP"/>
<keyword evidence="12" id="KW-1185">Reference proteome</keyword>
<feature type="transmembrane region" description="Helical" evidence="7">
    <location>
        <begin position="142"/>
        <end position="160"/>
    </location>
</feature>
<evidence type="ECO:0000313" key="12">
    <source>
        <dbReference type="Proteomes" id="UP000323011"/>
    </source>
</evidence>
<dbReference type="SMART" id="SM00717">
    <property type="entry name" value="SANT"/>
    <property type="match status" value="2"/>
</dbReference>
<feature type="signal peptide" evidence="8">
    <location>
        <begin position="1"/>
        <end position="31"/>
    </location>
</feature>
<reference evidence="11 12" key="1">
    <citation type="submission" date="2019-07" db="EMBL/GenBank/DDBJ databases">
        <title>Genomes of Cafeteria roenbergensis.</title>
        <authorList>
            <person name="Fischer M.G."/>
            <person name="Hackl T."/>
            <person name="Roman M."/>
        </authorList>
    </citation>
    <scope>NUCLEOTIDE SEQUENCE [LARGE SCALE GENOMIC DNA]</scope>
    <source>
        <strain evidence="11 12">BVI</strain>
    </source>
</reference>
<feature type="region of interest" description="Disordered" evidence="6">
    <location>
        <begin position="192"/>
        <end position="224"/>
    </location>
</feature>
<feature type="compositionally biased region" description="Low complexity" evidence="6">
    <location>
        <begin position="253"/>
        <end position="265"/>
    </location>
</feature>
<comment type="subcellular location">
    <subcellularLocation>
        <location evidence="5">Endomembrane system</location>
        <topology evidence="5">Single-pass membrane protein</topology>
    </subcellularLocation>
</comment>
<dbReference type="Proteomes" id="UP000323011">
    <property type="component" value="Unassembled WGS sequence"/>
</dbReference>
<dbReference type="InterPro" id="IPR001623">
    <property type="entry name" value="DnaJ_domain"/>
</dbReference>
<dbReference type="CDD" id="cd06257">
    <property type="entry name" value="DnaJ"/>
    <property type="match status" value="1"/>
</dbReference>
<dbReference type="SUPFAM" id="SSF46565">
    <property type="entry name" value="Chaperone J-domain"/>
    <property type="match status" value="1"/>
</dbReference>
<evidence type="ECO:0008006" key="13">
    <source>
        <dbReference type="Google" id="ProtNLM"/>
    </source>
</evidence>
<keyword evidence="3 7" id="KW-1133">Transmembrane helix</keyword>
<name>A0A5A8C318_CAFRO</name>
<dbReference type="PANTHER" id="PTHR44653:SF2">
    <property type="entry name" value="DNAJ HOMOLOG SUBFAMILY C MEMBER 1"/>
    <property type="match status" value="1"/>
</dbReference>
<evidence type="ECO:0000256" key="7">
    <source>
        <dbReference type="SAM" id="Phobius"/>
    </source>
</evidence>
<organism evidence="11 12">
    <name type="scientific">Cafeteria roenbergensis</name>
    <name type="common">Marine flagellate</name>
    <dbReference type="NCBI Taxonomy" id="33653"/>
    <lineage>
        <taxon>Eukaryota</taxon>
        <taxon>Sar</taxon>
        <taxon>Stramenopiles</taxon>
        <taxon>Bigyra</taxon>
        <taxon>Opalozoa</taxon>
        <taxon>Bicosoecida</taxon>
        <taxon>Cafeteriaceae</taxon>
        <taxon>Cafeteria</taxon>
    </lineage>
</organism>
<dbReference type="PRINTS" id="PR00625">
    <property type="entry name" value="JDOMAIN"/>
</dbReference>
<keyword evidence="1 7" id="KW-0812">Transmembrane</keyword>
<dbReference type="InterPro" id="IPR018253">
    <property type="entry name" value="DnaJ_domain_CS"/>
</dbReference>
<evidence type="ECO:0000256" key="2">
    <source>
        <dbReference type="ARBA" id="ARBA00022729"/>
    </source>
</evidence>
<dbReference type="EMBL" id="VLTN01000072">
    <property type="protein sequence ID" value="KAA0147124.1"/>
    <property type="molecule type" value="Genomic_DNA"/>
</dbReference>
<feature type="domain" description="Myb-like" evidence="10">
    <location>
        <begin position="389"/>
        <end position="438"/>
    </location>
</feature>
<dbReference type="PROSITE" id="PS50076">
    <property type="entry name" value="DNAJ_2"/>
    <property type="match status" value="1"/>
</dbReference>
<dbReference type="Pfam" id="PF23082">
    <property type="entry name" value="Myb_DNA-binding_2"/>
    <property type="match status" value="1"/>
</dbReference>
<dbReference type="SMART" id="SM00271">
    <property type="entry name" value="DnaJ"/>
    <property type="match status" value="1"/>
</dbReference>
<keyword evidence="4 7" id="KW-0472">Membrane</keyword>
<feature type="chain" id="PRO_5023135377" description="J domain-containing protein" evidence="8">
    <location>
        <begin position="32"/>
        <end position="457"/>
    </location>
</feature>
<evidence type="ECO:0000256" key="1">
    <source>
        <dbReference type="ARBA" id="ARBA00022692"/>
    </source>
</evidence>
<dbReference type="Gene3D" id="1.10.10.60">
    <property type="entry name" value="Homeodomain-like"/>
    <property type="match status" value="2"/>
</dbReference>
<dbReference type="InterPro" id="IPR001005">
    <property type="entry name" value="SANT/Myb"/>
</dbReference>
<sequence>MGHNRTRRGPRGGAWLALVALFAAAWGTCQGAKLYEVLGIESSATQREVRKAYRGLALQFHPDKASSPDEAKQFEERFITIANAYEVLGDEERRKEYDAAGGDAAAQDGRGSGFSSFDEAYAAYAHHAGGNKVVQDTPLNMALIWVLVGLLVGPAAWAGWQQLGERQRKAEAKAKREAAREAERQRLRQLRLDEVQTRKKEAAERRERSARAAEEEARRQERAMEGVEDLVAAAAAREIEESERRAQARAAKRGPGAPPEAASGPVRPGEAVLDAGKRAGAEWTAEELAKLSRALKRFPAGTQRRWDCVAAAVGGGRTGEEAASVVKQIKLGAVGGSTPAGGGATRTAVAAGGSGEGQGDVGGGEGARGDAAAAAEVDDGVVAGAGDFWTQSEQDALEAALREAAEEGIKGGDKWLLVSDRVPTRSVDECRRRVARLRKALRRKGAGGAAGEQVACK</sequence>
<evidence type="ECO:0000256" key="4">
    <source>
        <dbReference type="ARBA" id="ARBA00023136"/>
    </source>
</evidence>
<dbReference type="Pfam" id="PF00226">
    <property type="entry name" value="DnaJ"/>
    <property type="match status" value="1"/>
</dbReference>
<dbReference type="PROSITE" id="PS50090">
    <property type="entry name" value="MYB_LIKE"/>
    <property type="match status" value="1"/>
</dbReference>
<dbReference type="PANTHER" id="PTHR44653">
    <property type="entry name" value="DNAJ HOMOLOG SUBFAMILY C MEMBER 1"/>
    <property type="match status" value="1"/>
</dbReference>
<dbReference type="CDD" id="cd00167">
    <property type="entry name" value="SANT"/>
    <property type="match status" value="1"/>
</dbReference>
<dbReference type="InterPro" id="IPR036869">
    <property type="entry name" value="J_dom_sf"/>
</dbReference>
<dbReference type="AlphaFoldDB" id="A0A5A8C318"/>
<comment type="caution">
    <text evidence="11">The sequence shown here is derived from an EMBL/GenBank/DDBJ whole genome shotgun (WGS) entry which is preliminary data.</text>
</comment>
<dbReference type="InterPro" id="IPR009057">
    <property type="entry name" value="Homeodomain-like_sf"/>
</dbReference>
<feature type="domain" description="J" evidence="9">
    <location>
        <begin position="33"/>
        <end position="101"/>
    </location>
</feature>
<evidence type="ECO:0000256" key="3">
    <source>
        <dbReference type="ARBA" id="ARBA00022989"/>
    </source>
</evidence>
<dbReference type="Gene3D" id="1.10.287.110">
    <property type="entry name" value="DnaJ domain"/>
    <property type="match status" value="1"/>
</dbReference>
<evidence type="ECO:0000313" key="11">
    <source>
        <dbReference type="EMBL" id="KAA0147124.1"/>
    </source>
</evidence>
<dbReference type="InterPro" id="IPR052606">
    <property type="entry name" value="DnaJ_domain_protein"/>
</dbReference>
<proteinExistence type="predicted"/>
<evidence type="ECO:0000256" key="5">
    <source>
        <dbReference type="ARBA" id="ARBA00037847"/>
    </source>
</evidence>